<gene>
    <name evidence="1" type="ORF">ACFQO6_00945</name>
</gene>
<keyword evidence="2" id="KW-1185">Reference proteome</keyword>
<accession>A0ABW2MVW6</accession>
<evidence type="ECO:0000313" key="1">
    <source>
        <dbReference type="EMBL" id="MFC7358818.1"/>
    </source>
</evidence>
<evidence type="ECO:0000313" key="2">
    <source>
        <dbReference type="Proteomes" id="UP001596524"/>
    </source>
</evidence>
<proteinExistence type="predicted"/>
<dbReference type="RefSeq" id="WP_255890406.1">
    <property type="nucleotide sequence ID" value="NZ_JAFMZM010000003.1"/>
</dbReference>
<comment type="caution">
    <text evidence="1">The sequence shown here is derived from an EMBL/GenBank/DDBJ whole genome shotgun (WGS) entry which is preliminary data.</text>
</comment>
<dbReference type="Proteomes" id="UP001596524">
    <property type="component" value="Unassembled WGS sequence"/>
</dbReference>
<name>A0ABW2MVW6_9ACTN</name>
<organism evidence="1 2">
    <name type="scientific">Nocardioides astragali</name>
    <dbReference type="NCBI Taxonomy" id="1776736"/>
    <lineage>
        <taxon>Bacteria</taxon>
        <taxon>Bacillati</taxon>
        <taxon>Actinomycetota</taxon>
        <taxon>Actinomycetes</taxon>
        <taxon>Propionibacteriales</taxon>
        <taxon>Nocardioidaceae</taxon>
        <taxon>Nocardioides</taxon>
    </lineage>
</organism>
<sequence length="186" mass="19712">MNPQPERRLRTGLRRSAITAAAVTAIVGTAGCSPAPEDPDDGELTGVVVNGRSDTFVFGGGGESDTYDRILVMTPTEVLDAYHRTWPGQEDPEEHEYRGIRLKVAVSELQQLEEGGAAPSAPAVAPVDGGYFRIPWSAGDRYLCLGMEVVIEAVDTVDTAGCVLVDQTPPASVTIELNFGGPAIKE</sequence>
<dbReference type="PROSITE" id="PS51257">
    <property type="entry name" value="PROKAR_LIPOPROTEIN"/>
    <property type="match status" value="1"/>
</dbReference>
<evidence type="ECO:0008006" key="3">
    <source>
        <dbReference type="Google" id="ProtNLM"/>
    </source>
</evidence>
<reference evidence="2" key="1">
    <citation type="journal article" date="2019" name="Int. J. Syst. Evol. Microbiol.">
        <title>The Global Catalogue of Microorganisms (GCM) 10K type strain sequencing project: providing services to taxonomists for standard genome sequencing and annotation.</title>
        <authorList>
            <consortium name="The Broad Institute Genomics Platform"/>
            <consortium name="The Broad Institute Genome Sequencing Center for Infectious Disease"/>
            <person name="Wu L."/>
            <person name="Ma J."/>
        </authorList>
    </citation>
    <scope>NUCLEOTIDE SEQUENCE [LARGE SCALE GENOMIC DNA]</scope>
    <source>
        <strain evidence="2">FCH27</strain>
    </source>
</reference>
<dbReference type="EMBL" id="JBHTCH010000001">
    <property type="protein sequence ID" value="MFC7358818.1"/>
    <property type="molecule type" value="Genomic_DNA"/>
</dbReference>
<protein>
    <recommendedName>
        <fullName evidence="3">Lipoprotein</fullName>
    </recommendedName>
</protein>